<evidence type="ECO:0000313" key="4">
    <source>
        <dbReference type="EMBL" id="MFC4559377.1"/>
    </source>
</evidence>
<comment type="caution">
    <text evidence="4">The sequence shown here is derived from an EMBL/GenBank/DDBJ whole genome shotgun (WGS) entry which is preliminary data.</text>
</comment>
<proteinExistence type="inferred from homology"/>
<comment type="similarity">
    <text evidence="1">Belongs to the MobA/MobL family.</text>
</comment>
<name>A0ABV9DM01_9BACI</name>
<protein>
    <submittedName>
        <fullName evidence="4">MobA/MobL family protein</fullName>
    </submittedName>
</protein>
<evidence type="ECO:0000256" key="2">
    <source>
        <dbReference type="ARBA" id="ARBA00022971"/>
    </source>
</evidence>
<accession>A0ABV9DM01</accession>
<evidence type="ECO:0000313" key="5">
    <source>
        <dbReference type="Proteomes" id="UP001595989"/>
    </source>
</evidence>
<gene>
    <name evidence="4" type="ORF">ACFO3D_14360</name>
</gene>
<dbReference type="InterPro" id="IPR005053">
    <property type="entry name" value="MobA_MobL"/>
</dbReference>
<keyword evidence="5" id="KW-1185">Reference proteome</keyword>
<dbReference type="Gene3D" id="3.30.930.30">
    <property type="match status" value="1"/>
</dbReference>
<dbReference type="Proteomes" id="UP001595989">
    <property type="component" value="Unassembled WGS sequence"/>
</dbReference>
<organism evidence="4 5">
    <name type="scientific">Virgibacillus kekensis</name>
    <dbReference type="NCBI Taxonomy" id="202261"/>
    <lineage>
        <taxon>Bacteria</taxon>
        <taxon>Bacillati</taxon>
        <taxon>Bacillota</taxon>
        <taxon>Bacilli</taxon>
        <taxon>Bacillales</taxon>
        <taxon>Bacillaceae</taxon>
        <taxon>Virgibacillus</taxon>
    </lineage>
</organism>
<reference evidence="5" key="1">
    <citation type="journal article" date="2019" name="Int. J. Syst. Evol. Microbiol.">
        <title>The Global Catalogue of Microorganisms (GCM) 10K type strain sequencing project: providing services to taxonomists for standard genome sequencing and annotation.</title>
        <authorList>
            <consortium name="The Broad Institute Genomics Platform"/>
            <consortium name="The Broad Institute Genome Sequencing Center for Infectious Disease"/>
            <person name="Wu L."/>
            <person name="Ma J."/>
        </authorList>
    </citation>
    <scope>NUCLEOTIDE SEQUENCE [LARGE SCALE GENOMIC DNA]</scope>
    <source>
        <strain evidence="5">CGMCC 4.7426</strain>
    </source>
</reference>
<feature type="domain" description="MobA/MobL protein" evidence="3">
    <location>
        <begin position="19"/>
        <end position="156"/>
    </location>
</feature>
<evidence type="ECO:0000259" key="3">
    <source>
        <dbReference type="Pfam" id="PF03389"/>
    </source>
</evidence>
<sequence length="260" mass="30599">MLIVNYQGKFELRCQANPSNEKQMELVKSYSEDNFVERGMVADISIHRDKQHNPHAHIMLTIRPFNENGSWGQKTKKEYILDEDGNKTKTPNGNVRSRNIFLTDWGKKETLETWRENWAGKVNEYYNESGLNISVSHESYEKRGIDKYATHRLTYDELKAEQEAQIQAQIKGEEYEPVTHMGMVNQDIRETNELKDLLQQEIISLEDYKEVLEREIDEQYIPNVRDTFPLSNQQAESMQFVAKRIHGYVTYEKAKDNMKL</sequence>
<dbReference type="RefSeq" id="WP_390297403.1">
    <property type="nucleotide sequence ID" value="NZ_JBHSFU010000008.1"/>
</dbReference>
<keyword evidence="2" id="KW-0184">Conjugation</keyword>
<dbReference type="EMBL" id="JBHSFU010000008">
    <property type="protein sequence ID" value="MFC4559377.1"/>
    <property type="molecule type" value="Genomic_DNA"/>
</dbReference>
<dbReference type="Pfam" id="PF03389">
    <property type="entry name" value="MobA_MobL"/>
    <property type="match status" value="1"/>
</dbReference>
<evidence type="ECO:0000256" key="1">
    <source>
        <dbReference type="ARBA" id="ARBA00010873"/>
    </source>
</evidence>